<dbReference type="OrthoDB" id="9782422at2"/>
<keyword evidence="2" id="KW-0378">Hydrolase</keyword>
<dbReference type="Pfam" id="PF02626">
    <property type="entry name" value="CT_A_B"/>
    <property type="match status" value="1"/>
</dbReference>
<evidence type="ECO:0000256" key="3">
    <source>
        <dbReference type="ARBA" id="ARBA00022840"/>
    </source>
</evidence>
<dbReference type="Gene3D" id="2.40.100.10">
    <property type="entry name" value="Cyclophilin-like"/>
    <property type="match status" value="1"/>
</dbReference>
<keyword evidence="1" id="KW-0547">Nucleotide-binding</keyword>
<dbReference type="PANTHER" id="PTHR43309:SF5">
    <property type="entry name" value="5-OXOPROLINASE SUBUNIT C"/>
    <property type="match status" value="1"/>
</dbReference>
<protein>
    <submittedName>
        <fullName evidence="5">KipI antagonist</fullName>
    </submittedName>
</protein>
<dbReference type="PANTHER" id="PTHR43309">
    <property type="entry name" value="5-OXOPROLINASE SUBUNIT C"/>
    <property type="match status" value="1"/>
</dbReference>
<evidence type="ECO:0000313" key="5">
    <source>
        <dbReference type="EMBL" id="PWA12842.1"/>
    </source>
</evidence>
<name>A0A2U1K629_9BACI</name>
<sequence>MGIPIFSVIKPGLFTTFQDEGRKSYQALGIPVSGAMDSFAHKAANILVGNRRNAAVLEVTISGPELQVENDAVISICGANLSPKINGLKAPLWTSFPVKRGDILSFGKNVSGARSYISVAGEFEIPCMLGSQSTDTKSKFGRPLKKGDAIYRVALQSSFKNRQRIRPNDLLHYRDKVQLRVLLGPHLDCFSNDTISTFLKNEFIVSPHSDRMGYRLEGMEVPHAKEPGILSEAVSFGSIQVPESGKPIILMADRQTTGGYPILATVISVDLPLLAQAVPGTIIHFKETTVEEAQAAYRKRETWFRILEKLK</sequence>
<dbReference type="Proteomes" id="UP000245998">
    <property type="component" value="Unassembled WGS sequence"/>
</dbReference>
<dbReference type="GO" id="GO:0005524">
    <property type="term" value="F:ATP binding"/>
    <property type="evidence" value="ECO:0007669"/>
    <property type="project" value="UniProtKB-KW"/>
</dbReference>
<organism evidence="5 6">
    <name type="scientific">Pueribacillus theae</name>
    <dbReference type="NCBI Taxonomy" id="2171751"/>
    <lineage>
        <taxon>Bacteria</taxon>
        <taxon>Bacillati</taxon>
        <taxon>Bacillota</taxon>
        <taxon>Bacilli</taxon>
        <taxon>Bacillales</taxon>
        <taxon>Bacillaceae</taxon>
        <taxon>Pueribacillus</taxon>
    </lineage>
</organism>
<reference evidence="5 6" key="1">
    <citation type="submission" date="2018-04" db="EMBL/GenBank/DDBJ databases">
        <title>Camelliibacillus theae gen. nov., sp. nov., isolated from Pu'er tea.</title>
        <authorList>
            <person name="Niu L."/>
        </authorList>
    </citation>
    <scope>NUCLEOTIDE SEQUENCE [LARGE SCALE GENOMIC DNA]</scope>
    <source>
        <strain evidence="5 6">T8</strain>
    </source>
</reference>
<dbReference type="InterPro" id="IPR052708">
    <property type="entry name" value="PxpC"/>
</dbReference>
<evidence type="ECO:0000259" key="4">
    <source>
        <dbReference type="SMART" id="SM00797"/>
    </source>
</evidence>
<dbReference type="SUPFAM" id="SSF50891">
    <property type="entry name" value="Cyclophilin-like"/>
    <property type="match status" value="1"/>
</dbReference>
<gene>
    <name evidence="5" type="ORF">DCC39_04135</name>
</gene>
<dbReference type="InterPro" id="IPR029000">
    <property type="entry name" value="Cyclophilin-like_dom_sf"/>
</dbReference>
<dbReference type="NCBIfam" id="TIGR00724">
    <property type="entry name" value="urea_amlyse_rel"/>
    <property type="match status" value="1"/>
</dbReference>
<keyword evidence="3" id="KW-0067">ATP-binding</keyword>
<dbReference type="InterPro" id="IPR003778">
    <property type="entry name" value="CT_A_B"/>
</dbReference>
<dbReference type="SMART" id="SM00797">
    <property type="entry name" value="AHS2"/>
    <property type="match status" value="1"/>
</dbReference>
<evidence type="ECO:0000256" key="2">
    <source>
        <dbReference type="ARBA" id="ARBA00022801"/>
    </source>
</evidence>
<dbReference type="GO" id="GO:0016787">
    <property type="term" value="F:hydrolase activity"/>
    <property type="evidence" value="ECO:0007669"/>
    <property type="project" value="UniProtKB-KW"/>
</dbReference>
<evidence type="ECO:0000256" key="1">
    <source>
        <dbReference type="ARBA" id="ARBA00022741"/>
    </source>
</evidence>
<proteinExistence type="predicted"/>
<evidence type="ECO:0000313" key="6">
    <source>
        <dbReference type="Proteomes" id="UP000245998"/>
    </source>
</evidence>
<feature type="domain" description="Carboxyltransferase" evidence="4">
    <location>
        <begin position="27"/>
        <end position="303"/>
    </location>
</feature>
<dbReference type="RefSeq" id="WP_116553623.1">
    <property type="nucleotide sequence ID" value="NZ_QCZG01000005.1"/>
</dbReference>
<accession>A0A2U1K629</accession>
<dbReference type="EMBL" id="QCZG01000005">
    <property type="protein sequence ID" value="PWA12842.1"/>
    <property type="molecule type" value="Genomic_DNA"/>
</dbReference>
<comment type="caution">
    <text evidence="5">The sequence shown here is derived from an EMBL/GenBank/DDBJ whole genome shotgun (WGS) entry which is preliminary data.</text>
</comment>
<keyword evidence="6" id="KW-1185">Reference proteome</keyword>
<dbReference type="AlphaFoldDB" id="A0A2U1K629"/>